<dbReference type="CDD" id="cd00038">
    <property type="entry name" value="CAP_ED"/>
    <property type="match status" value="1"/>
</dbReference>
<reference evidence="3" key="1">
    <citation type="journal article" date="2019" name="Int. J. Syst. Evol. Microbiol.">
        <title>The Global Catalogue of Microorganisms (GCM) 10K type strain sequencing project: providing services to taxonomists for standard genome sequencing and annotation.</title>
        <authorList>
            <consortium name="The Broad Institute Genomics Platform"/>
            <consortium name="The Broad Institute Genome Sequencing Center for Infectious Disease"/>
            <person name="Wu L."/>
            <person name="Ma J."/>
        </authorList>
    </citation>
    <scope>NUCLEOTIDE SEQUENCE [LARGE SCALE GENOMIC DNA]</scope>
    <source>
        <strain evidence="3">NBRC 111756</strain>
    </source>
</reference>
<proteinExistence type="predicted"/>
<dbReference type="InterPro" id="IPR018490">
    <property type="entry name" value="cNMP-bd_dom_sf"/>
</dbReference>
<dbReference type="InterPro" id="IPR014710">
    <property type="entry name" value="RmlC-like_jellyroll"/>
</dbReference>
<dbReference type="SUPFAM" id="SSF51206">
    <property type="entry name" value="cAMP-binding domain-like"/>
    <property type="match status" value="1"/>
</dbReference>
<organism evidence="2 3">
    <name type="scientific">Marinobacterium aestuariivivens</name>
    <dbReference type="NCBI Taxonomy" id="1698799"/>
    <lineage>
        <taxon>Bacteria</taxon>
        <taxon>Pseudomonadati</taxon>
        <taxon>Pseudomonadota</taxon>
        <taxon>Gammaproteobacteria</taxon>
        <taxon>Oceanospirillales</taxon>
        <taxon>Oceanospirillaceae</taxon>
        <taxon>Marinobacterium</taxon>
    </lineage>
</organism>
<dbReference type="RefSeq" id="WP_379910239.1">
    <property type="nucleotide sequence ID" value="NZ_JBHSWE010000001.1"/>
</dbReference>
<dbReference type="InterPro" id="IPR000595">
    <property type="entry name" value="cNMP-bd_dom"/>
</dbReference>
<name>A0ABW2A2S3_9GAMM</name>
<evidence type="ECO:0000259" key="1">
    <source>
        <dbReference type="PROSITE" id="PS50042"/>
    </source>
</evidence>
<evidence type="ECO:0000313" key="2">
    <source>
        <dbReference type="EMBL" id="MFC6671747.1"/>
    </source>
</evidence>
<accession>A0ABW2A2S3</accession>
<dbReference type="Proteomes" id="UP001596422">
    <property type="component" value="Unassembled WGS sequence"/>
</dbReference>
<sequence>MKEIDAQALWQARGPAFFRELSTFGALSDRVVRRILVEGRVLQLDRGEVLYRAGDAVQSFYVVLRGSLSMYVCDEDHYALARRHLQGEQLGFVPMIGLHDHTATAVGAEDETLLVEISADQFYELHVSEPDDFGLLLLNLAREMARAIGALSRTIVELSLQMQKGRQPG</sequence>
<dbReference type="Gene3D" id="2.60.120.10">
    <property type="entry name" value="Jelly Rolls"/>
    <property type="match status" value="1"/>
</dbReference>
<feature type="domain" description="Cyclic nucleotide-binding" evidence="1">
    <location>
        <begin position="23"/>
        <end position="125"/>
    </location>
</feature>
<gene>
    <name evidence="2" type="ORF">ACFQDL_18010</name>
</gene>
<dbReference type="EMBL" id="JBHSWE010000001">
    <property type="protein sequence ID" value="MFC6671747.1"/>
    <property type="molecule type" value="Genomic_DNA"/>
</dbReference>
<comment type="caution">
    <text evidence="2">The sequence shown here is derived from an EMBL/GenBank/DDBJ whole genome shotgun (WGS) entry which is preliminary data.</text>
</comment>
<dbReference type="PROSITE" id="PS50042">
    <property type="entry name" value="CNMP_BINDING_3"/>
    <property type="match status" value="1"/>
</dbReference>
<dbReference type="Pfam" id="PF00027">
    <property type="entry name" value="cNMP_binding"/>
    <property type="match status" value="1"/>
</dbReference>
<evidence type="ECO:0000313" key="3">
    <source>
        <dbReference type="Proteomes" id="UP001596422"/>
    </source>
</evidence>
<protein>
    <submittedName>
        <fullName evidence="2">Crp/Fnr family transcriptional regulator</fullName>
    </submittedName>
</protein>
<keyword evidence="3" id="KW-1185">Reference proteome</keyword>
<dbReference type="SMART" id="SM00100">
    <property type="entry name" value="cNMP"/>
    <property type="match status" value="1"/>
</dbReference>